<dbReference type="Proteomes" id="UP000176634">
    <property type="component" value="Unassembled WGS sequence"/>
</dbReference>
<evidence type="ECO:0000259" key="9">
    <source>
        <dbReference type="PROSITE" id="PS50862"/>
    </source>
</evidence>
<comment type="catalytic activity">
    <reaction evidence="6 7 8">
        <text>tRNA(Lys) + L-lysine + ATP = L-lysyl-tRNA(Lys) + AMP + diphosphate</text>
        <dbReference type="Rhea" id="RHEA:20792"/>
        <dbReference type="Rhea" id="RHEA-COMP:9696"/>
        <dbReference type="Rhea" id="RHEA-COMP:9697"/>
        <dbReference type="ChEBI" id="CHEBI:30616"/>
        <dbReference type="ChEBI" id="CHEBI:32551"/>
        <dbReference type="ChEBI" id="CHEBI:33019"/>
        <dbReference type="ChEBI" id="CHEBI:78442"/>
        <dbReference type="ChEBI" id="CHEBI:78529"/>
        <dbReference type="ChEBI" id="CHEBI:456215"/>
        <dbReference type="EC" id="6.1.1.6"/>
    </reaction>
</comment>
<dbReference type="EC" id="6.1.1.6" evidence="7"/>
<dbReference type="GO" id="GO:0000287">
    <property type="term" value="F:magnesium ion binding"/>
    <property type="evidence" value="ECO:0007669"/>
    <property type="project" value="UniProtKB-UniRule"/>
</dbReference>
<evidence type="ECO:0000256" key="6">
    <source>
        <dbReference type="ARBA" id="ARBA00048573"/>
    </source>
</evidence>
<dbReference type="PRINTS" id="PR00982">
    <property type="entry name" value="TRNASYNTHLYS"/>
</dbReference>
<dbReference type="Pfam" id="PF01336">
    <property type="entry name" value="tRNA_anti-codon"/>
    <property type="match status" value="1"/>
</dbReference>
<comment type="caution">
    <text evidence="7">Lacks conserved residue(s) required for the propagation of feature annotation.</text>
</comment>
<evidence type="ECO:0000256" key="1">
    <source>
        <dbReference type="ARBA" id="ARBA00022598"/>
    </source>
</evidence>
<dbReference type="SUPFAM" id="SSF50249">
    <property type="entry name" value="Nucleic acid-binding proteins"/>
    <property type="match status" value="1"/>
</dbReference>
<sequence>MSDEIREDKVRLERLEFLRSNGVNPYPSHTEERISVAEALSKPETTSVKIAGRLVAKREMGKISFSHIKDASGKMQIAFSEKELGKDSYKLFIKYFDLGDFLHVEGELFITHKGELTVLVKKYDLLSKALLPLPEKFHGLNDIETRYRQRYLDLIANDESMRIAKIRSLIVREIRNYFDSKGFFEVETPVLQTLYGGALAKPFTTHHNALDIPLYLRVAPELYLKRLIVGGFEKVYEIAKCFRNEGIDNNHNPEFTQVEFYWAYANYQDLMDLVEDLLPKIITTAGLPLKFKVGEDEVDFTPPYPRKTMRALIKEYAKIDIEEFPDQKSLYAKIKDLHIDGVDASTGYGKMVDEIYKTYARPKIINPVFMTDHPVELSPLAKRKTDDPRYVERLQLVCVGGNELCNGFSELNDPIDQESRFKEQERLSEAGDEESMPYDEDFVTALKHGMPPTAGLGMGIDRLIKLLLDTQNLKEVILFPTLKPENN</sequence>
<dbReference type="GO" id="GO:0005524">
    <property type="term" value="F:ATP binding"/>
    <property type="evidence" value="ECO:0007669"/>
    <property type="project" value="UniProtKB-UniRule"/>
</dbReference>
<dbReference type="PANTHER" id="PTHR42918">
    <property type="entry name" value="LYSYL-TRNA SYNTHETASE"/>
    <property type="match status" value="1"/>
</dbReference>
<dbReference type="HAMAP" id="MF_00252">
    <property type="entry name" value="Lys_tRNA_synth_class2"/>
    <property type="match status" value="1"/>
</dbReference>
<feature type="binding site" evidence="7">
    <location>
        <position position="403"/>
    </location>
    <ligand>
        <name>Mg(2+)</name>
        <dbReference type="ChEBI" id="CHEBI:18420"/>
        <label>2</label>
    </ligand>
</feature>
<keyword evidence="3 7" id="KW-0547">Nucleotide-binding</keyword>
<dbReference type="InterPro" id="IPR045864">
    <property type="entry name" value="aa-tRNA-synth_II/BPL/LPL"/>
</dbReference>
<evidence type="ECO:0000256" key="5">
    <source>
        <dbReference type="ARBA" id="ARBA00023146"/>
    </source>
</evidence>
<protein>
    <recommendedName>
        <fullName evidence="7">Lysine--tRNA ligase</fullName>
        <ecNumber evidence="7">6.1.1.6</ecNumber>
    </recommendedName>
    <alternativeName>
        <fullName evidence="7">Lysyl-tRNA synthetase</fullName>
        <shortName evidence="7">LysRS</shortName>
    </alternativeName>
</protein>
<feature type="domain" description="Aminoacyl-transfer RNA synthetases class-II family profile" evidence="9">
    <location>
        <begin position="165"/>
        <end position="484"/>
    </location>
</feature>
<keyword evidence="7 8" id="KW-0460">Magnesium</keyword>
<dbReference type="AlphaFoldDB" id="A0A1F6PBG9"/>
<gene>
    <name evidence="7" type="primary">lysS</name>
    <name evidence="10" type="ORF">A2563_01715</name>
</gene>
<dbReference type="InterPro" id="IPR006195">
    <property type="entry name" value="aa-tRNA-synth_II"/>
</dbReference>
<keyword evidence="5 7" id="KW-0030">Aminoacyl-tRNA synthetase</keyword>
<dbReference type="GO" id="GO:0000049">
    <property type="term" value="F:tRNA binding"/>
    <property type="evidence" value="ECO:0007669"/>
    <property type="project" value="TreeGrafter"/>
</dbReference>
<dbReference type="Gene3D" id="2.40.50.140">
    <property type="entry name" value="Nucleic acid-binding proteins"/>
    <property type="match status" value="1"/>
</dbReference>
<evidence type="ECO:0000256" key="2">
    <source>
        <dbReference type="ARBA" id="ARBA00022723"/>
    </source>
</evidence>
<dbReference type="InterPro" id="IPR012340">
    <property type="entry name" value="NA-bd_OB-fold"/>
</dbReference>
<feature type="binding site" evidence="7">
    <location>
        <position position="403"/>
    </location>
    <ligand>
        <name>Mg(2+)</name>
        <dbReference type="ChEBI" id="CHEBI:18420"/>
        <label>1</label>
    </ligand>
</feature>
<comment type="subunit">
    <text evidence="7">Homodimer.</text>
</comment>
<evidence type="ECO:0000313" key="10">
    <source>
        <dbReference type="EMBL" id="OGH93304.1"/>
    </source>
</evidence>
<dbReference type="CDD" id="cd00775">
    <property type="entry name" value="LysRS_core"/>
    <property type="match status" value="1"/>
</dbReference>
<dbReference type="GO" id="GO:0005829">
    <property type="term" value="C:cytosol"/>
    <property type="evidence" value="ECO:0007669"/>
    <property type="project" value="TreeGrafter"/>
</dbReference>
<dbReference type="CDD" id="cd04322">
    <property type="entry name" value="LysRS_N"/>
    <property type="match status" value="1"/>
</dbReference>
<dbReference type="PROSITE" id="PS50862">
    <property type="entry name" value="AA_TRNA_LIGASE_II"/>
    <property type="match status" value="1"/>
</dbReference>
<comment type="similarity">
    <text evidence="7">Belongs to the class-II aminoacyl-tRNA synthetase family.</text>
</comment>
<dbReference type="PANTHER" id="PTHR42918:SF15">
    <property type="entry name" value="LYSINE--TRNA LIGASE, CHLOROPLASTIC_MITOCHONDRIAL"/>
    <property type="match status" value="1"/>
</dbReference>
<keyword evidence="4 7" id="KW-0067">ATP-binding</keyword>
<reference evidence="10 11" key="1">
    <citation type="journal article" date="2016" name="Nat. Commun.">
        <title>Thousands of microbial genomes shed light on interconnected biogeochemical processes in an aquifer system.</title>
        <authorList>
            <person name="Anantharaman K."/>
            <person name="Brown C.T."/>
            <person name="Hug L.A."/>
            <person name="Sharon I."/>
            <person name="Castelle C.J."/>
            <person name="Probst A.J."/>
            <person name="Thomas B.C."/>
            <person name="Singh A."/>
            <person name="Wilkins M.J."/>
            <person name="Karaoz U."/>
            <person name="Brodie E.L."/>
            <person name="Williams K.H."/>
            <person name="Hubbard S.S."/>
            <person name="Banfield J.F."/>
        </authorList>
    </citation>
    <scope>NUCLEOTIDE SEQUENCE [LARGE SCALE GENOMIC DNA]</scope>
</reference>
<comment type="cofactor">
    <cofactor evidence="7 8">
        <name>Mg(2+)</name>
        <dbReference type="ChEBI" id="CHEBI:18420"/>
    </cofactor>
    <text evidence="7 8">Binds 3 Mg(2+) ions per subunit.</text>
</comment>
<keyword evidence="2 7" id="KW-0479">Metal-binding</keyword>
<accession>A0A1F6PBG9</accession>
<evidence type="ECO:0000256" key="7">
    <source>
        <dbReference type="HAMAP-Rule" id="MF_00252"/>
    </source>
</evidence>
<evidence type="ECO:0000256" key="3">
    <source>
        <dbReference type="ARBA" id="ARBA00022741"/>
    </source>
</evidence>
<dbReference type="SUPFAM" id="SSF55681">
    <property type="entry name" value="Class II aaRS and biotin synthetases"/>
    <property type="match status" value="1"/>
</dbReference>
<dbReference type="InterPro" id="IPR044136">
    <property type="entry name" value="Lys-tRNA-ligase_II_N"/>
</dbReference>
<evidence type="ECO:0000256" key="8">
    <source>
        <dbReference type="RuleBase" id="RU000336"/>
    </source>
</evidence>
<keyword evidence="7" id="KW-0963">Cytoplasm</keyword>
<dbReference type="EMBL" id="MFRA01000001">
    <property type="protein sequence ID" value="OGH93304.1"/>
    <property type="molecule type" value="Genomic_DNA"/>
</dbReference>
<dbReference type="InterPro" id="IPR004365">
    <property type="entry name" value="NA-bd_OB_tRNA"/>
</dbReference>
<comment type="subcellular location">
    <subcellularLocation>
        <location evidence="7">Cytoplasm</location>
    </subcellularLocation>
</comment>
<dbReference type="NCBIfam" id="NF001756">
    <property type="entry name" value="PRK00484.1"/>
    <property type="match status" value="1"/>
</dbReference>
<dbReference type="InterPro" id="IPR004364">
    <property type="entry name" value="Aa-tRNA-synt_II"/>
</dbReference>
<evidence type="ECO:0000256" key="4">
    <source>
        <dbReference type="ARBA" id="ARBA00022840"/>
    </source>
</evidence>
<dbReference type="NCBIfam" id="TIGR00499">
    <property type="entry name" value="lysS_bact"/>
    <property type="match status" value="1"/>
</dbReference>
<dbReference type="Pfam" id="PF00152">
    <property type="entry name" value="tRNA-synt_2"/>
    <property type="match status" value="1"/>
</dbReference>
<dbReference type="InterPro" id="IPR018149">
    <property type="entry name" value="Lys-tRNA-synth_II_C"/>
</dbReference>
<proteinExistence type="inferred from homology"/>
<organism evidence="10 11">
    <name type="scientific">Candidatus Magasanikbacteria bacterium RIFOXYD1_FULL_40_23</name>
    <dbReference type="NCBI Taxonomy" id="1798705"/>
    <lineage>
        <taxon>Bacteria</taxon>
        <taxon>Candidatus Magasanikiibacteriota</taxon>
    </lineage>
</organism>
<dbReference type="Gene3D" id="3.30.930.10">
    <property type="entry name" value="Bira Bifunctional Protein, Domain 2"/>
    <property type="match status" value="1"/>
</dbReference>
<comment type="caution">
    <text evidence="10">The sequence shown here is derived from an EMBL/GenBank/DDBJ whole genome shotgun (WGS) entry which is preliminary data.</text>
</comment>
<name>A0A1F6PBG9_9BACT</name>
<dbReference type="GO" id="GO:0004824">
    <property type="term" value="F:lysine-tRNA ligase activity"/>
    <property type="evidence" value="ECO:0007669"/>
    <property type="project" value="UniProtKB-UniRule"/>
</dbReference>
<keyword evidence="1 7" id="KW-0436">Ligase</keyword>
<evidence type="ECO:0000313" key="11">
    <source>
        <dbReference type="Proteomes" id="UP000176634"/>
    </source>
</evidence>
<keyword evidence="7" id="KW-0648">Protein biosynthesis</keyword>
<dbReference type="GO" id="GO:0006430">
    <property type="term" value="P:lysyl-tRNA aminoacylation"/>
    <property type="evidence" value="ECO:0007669"/>
    <property type="project" value="UniProtKB-UniRule"/>
</dbReference>
<dbReference type="STRING" id="1798705.A2563_01715"/>
<dbReference type="InterPro" id="IPR002313">
    <property type="entry name" value="Lys-tRNA-ligase_II"/>
</dbReference>